<evidence type="ECO:0000313" key="2">
    <source>
        <dbReference type="EMBL" id="PVH33010.1"/>
    </source>
</evidence>
<sequence>MAAVELRRALGAADAGLGMLHKLRAARMSSITSSSKPRRESQALAPAPRRCRGGAGEAAARGSVSGERWIGPWFYAPRAMLIAHGDGFLAETPCAIALPVIGGASSVEGGHQNSLSWHARIEAGANLIELEWFRSGTRGLKEVGSLNIAWL</sequence>
<dbReference type="Gramene" id="PVH33010">
    <property type="protein sequence ID" value="PVH33010"/>
    <property type="gene ID" value="PAHAL_9G546500"/>
</dbReference>
<proteinExistence type="predicted"/>
<name>A0A2T8I5R8_9POAL</name>
<dbReference type="Proteomes" id="UP000243499">
    <property type="component" value="Chromosome 9"/>
</dbReference>
<dbReference type="EMBL" id="CM008054">
    <property type="protein sequence ID" value="PVH33010.1"/>
    <property type="molecule type" value="Genomic_DNA"/>
</dbReference>
<protein>
    <submittedName>
        <fullName evidence="2">Uncharacterized protein</fullName>
    </submittedName>
</protein>
<reference evidence="2" key="1">
    <citation type="submission" date="2018-04" db="EMBL/GenBank/DDBJ databases">
        <title>WGS assembly of Panicum hallii.</title>
        <authorList>
            <person name="Lovell J."/>
            <person name="Jenkins J."/>
            <person name="Lowry D."/>
            <person name="Mamidi S."/>
            <person name="Sreedasyam A."/>
            <person name="Weng X."/>
            <person name="Barry K."/>
            <person name="Bonette J."/>
            <person name="Campitelli B."/>
            <person name="Daum C."/>
            <person name="Gordon S."/>
            <person name="Gould B."/>
            <person name="Lipzen A."/>
            <person name="Macqueen A."/>
            <person name="Palacio-Mejia J."/>
            <person name="Plott C."/>
            <person name="Shakirov E."/>
            <person name="Shu S."/>
            <person name="Yoshinaga Y."/>
            <person name="Zane M."/>
            <person name="Rokhsar D."/>
            <person name="Grimwood J."/>
            <person name="Schmutz J."/>
            <person name="Juenger T."/>
        </authorList>
    </citation>
    <scope>NUCLEOTIDE SEQUENCE [LARGE SCALE GENOMIC DNA]</scope>
    <source>
        <strain evidence="2">FIL2</strain>
    </source>
</reference>
<gene>
    <name evidence="2" type="ORF">PAHAL_9G546500</name>
</gene>
<dbReference type="AlphaFoldDB" id="A0A2T8I5R8"/>
<accession>A0A2T8I5R8</accession>
<feature type="region of interest" description="Disordered" evidence="1">
    <location>
        <begin position="29"/>
        <end position="63"/>
    </location>
</feature>
<evidence type="ECO:0000256" key="1">
    <source>
        <dbReference type="SAM" id="MobiDB-lite"/>
    </source>
</evidence>
<organism evidence="2">
    <name type="scientific">Panicum hallii</name>
    <dbReference type="NCBI Taxonomy" id="206008"/>
    <lineage>
        <taxon>Eukaryota</taxon>
        <taxon>Viridiplantae</taxon>
        <taxon>Streptophyta</taxon>
        <taxon>Embryophyta</taxon>
        <taxon>Tracheophyta</taxon>
        <taxon>Spermatophyta</taxon>
        <taxon>Magnoliopsida</taxon>
        <taxon>Liliopsida</taxon>
        <taxon>Poales</taxon>
        <taxon>Poaceae</taxon>
        <taxon>PACMAD clade</taxon>
        <taxon>Panicoideae</taxon>
        <taxon>Panicodae</taxon>
        <taxon>Paniceae</taxon>
        <taxon>Panicinae</taxon>
        <taxon>Panicum</taxon>
        <taxon>Panicum sect. Panicum</taxon>
    </lineage>
</organism>